<dbReference type="GO" id="GO:0016874">
    <property type="term" value="F:ligase activity"/>
    <property type="evidence" value="ECO:0007669"/>
    <property type="project" value="UniProtKB-KW"/>
</dbReference>
<gene>
    <name evidence="1" type="ORF">G8D99_08970</name>
</gene>
<dbReference type="InterPro" id="IPR009097">
    <property type="entry name" value="Cyclic_Pdiesterase"/>
</dbReference>
<proteinExistence type="predicted"/>
<dbReference type="SUPFAM" id="SSF55144">
    <property type="entry name" value="LigT-like"/>
    <property type="match status" value="1"/>
</dbReference>
<keyword evidence="2" id="KW-1185">Reference proteome</keyword>
<sequence length="209" mass="24946">MFLKPDTLVIPTQAHDYPEWHRGRQHYALWYLELHDPALFSYLNDLRHQCSDLLFQPNTRQFHITLFICGFYTEQTPIFDDDFSQRQFKNQIQHLDTHKLTQFKLKTGRINSFDSALFVEVEDSEQMLSQIRSIFSADTQEIAPLSYCPHITLGLYQHEMLSQRIFERIEAMPQQQFEFEVHQLTFGIYQAQQLQGPLTELYHYPLRSL</sequence>
<dbReference type="Pfam" id="PF13563">
    <property type="entry name" value="2_5_RNA_ligase2"/>
    <property type="match status" value="1"/>
</dbReference>
<dbReference type="EMBL" id="CP049916">
    <property type="protein sequence ID" value="QIO09138.1"/>
    <property type="molecule type" value="Genomic_DNA"/>
</dbReference>
<protein>
    <submittedName>
        <fullName evidence="1">2'-5' RNA ligase family protein</fullName>
    </submittedName>
</protein>
<dbReference type="KEGG" id="alj:G8D99_08970"/>
<dbReference type="AlphaFoldDB" id="A0A6G8S536"/>
<dbReference type="Proteomes" id="UP000501939">
    <property type="component" value="Chromosome"/>
</dbReference>
<dbReference type="RefSeq" id="WP_166324729.1">
    <property type="nucleotide sequence ID" value="NZ_CP049916.1"/>
</dbReference>
<name>A0A6G8S536_9GAMM</name>
<evidence type="ECO:0000313" key="2">
    <source>
        <dbReference type="Proteomes" id="UP000501939"/>
    </source>
</evidence>
<evidence type="ECO:0000313" key="1">
    <source>
        <dbReference type="EMBL" id="QIO09138.1"/>
    </source>
</evidence>
<dbReference type="Gene3D" id="3.90.1140.10">
    <property type="entry name" value="Cyclic phosphodiesterase"/>
    <property type="match status" value="1"/>
</dbReference>
<accession>A0A6G8S536</accession>
<keyword evidence="1" id="KW-0436">Ligase</keyword>
<organism evidence="1 2">
    <name type="scientific">Acinetobacter lanii</name>
    <dbReference type="NCBI Taxonomy" id="2715163"/>
    <lineage>
        <taxon>Bacteria</taxon>
        <taxon>Pseudomonadati</taxon>
        <taxon>Pseudomonadota</taxon>
        <taxon>Gammaproteobacteria</taxon>
        <taxon>Moraxellales</taxon>
        <taxon>Moraxellaceae</taxon>
        <taxon>Acinetobacter</taxon>
    </lineage>
</organism>
<reference evidence="1 2" key="1">
    <citation type="submission" date="2020-03" db="EMBL/GenBank/DDBJ databases">
        <authorList>
            <person name="Zhu W."/>
        </authorList>
    </citation>
    <scope>NUCLEOTIDE SEQUENCE [LARGE SCALE GENOMIC DNA]</scope>
    <source>
        <strain evidence="1 2">185</strain>
    </source>
</reference>